<protein>
    <recommendedName>
        <fullName evidence="3">GDP-mannose 4,6-dehydratase</fullName>
        <ecNumber evidence="3">4.2.1.47</ecNumber>
    </recommendedName>
</protein>
<evidence type="ECO:0000256" key="1">
    <source>
        <dbReference type="ARBA" id="ARBA00001937"/>
    </source>
</evidence>
<dbReference type="Gene3D" id="3.40.50.720">
    <property type="entry name" value="NAD(P)-binding Rossmann-like Domain"/>
    <property type="match status" value="1"/>
</dbReference>
<dbReference type="InterPro" id="IPR036291">
    <property type="entry name" value="NAD(P)-bd_dom_sf"/>
</dbReference>
<dbReference type="STRING" id="399736.SAMN04489720_1029"/>
<feature type="domain" description="NAD(P)-binding" evidence="5">
    <location>
        <begin position="7"/>
        <end position="312"/>
    </location>
</feature>
<dbReference type="EMBL" id="LT629695">
    <property type="protein sequence ID" value="SDH35676.1"/>
    <property type="molecule type" value="Genomic_DNA"/>
</dbReference>
<gene>
    <name evidence="6" type="ORF">SAMN04489720_1029</name>
</gene>
<dbReference type="PANTHER" id="PTHR43715">
    <property type="entry name" value="GDP-MANNOSE 4,6-DEHYDRATASE"/>
    <property type="match status" value="1"/>
</dbReference>
<keyword evidence="7" id="KW-1185">Reference proteome</keyword>
<evidence type="ECO:0000313" key="6">
    <source>
        <dbReference type="EMBL" id="SDH35676.1"/>
    </source>
</evidence>
<proteinExistence type="inferred from homology"/>
<sequence length="328" mass="34212">MSADRVFVTGASGQDGGLLVDRLLADGASIVALVREEDAGAARLADAGVEVVVGDLADLDGLADAVEAASPSLVVSLGGISSVAESWRSPARTGLVSGAAVAALVEGAWRVEERTGTAPRLVQASSSEIFGDASESPQRETTPIAPVSPYGAAKAYAHRMVQLARARGMHASNAILYNHESPARPLSFVTRKITHGVARIAAGLDDHLSLGNLDAHRDWGWAPDFVDAMLRIARADAPGDWVVATGETRTVRDFVGAAFAAAGIDDWQRLVVVDPRFVRPADVARTVGDASRLRTELGWAPTVAFDDIVAAMVRHDAALVAAGETSQP</sequence>
<dbReference type="Gene3D" id="3.90.25.10">
    <property type="entry name" value="UDP-galactose 4-epimerase, domain 1"/>
    <property type="match status" value="1"/>
</dbReference>
<name>A0A1G8BQZ4_9MICO</name>
<dbReference type="SUPFAM" id="SSF51735">
    <property type="entry name" value="NAD(P)-binding Rossmann-fold domains"/>
    <property type="match status" value="1"/>
</dbReference>
<dbReference type="InterPro" id="IPR006368">
    <property type="entry name" value="GDP_Man_deHydtase"/>
</dbReference>
<dbReference type="GO" id="GO:0008446">
    <property type="term" value="F:GDP-mannose 4,6-dehydratase activity"/>
    <property type="evidence" value="ECO:0007669"/>
    <property type="project" value="UniProtKB-EC"/>
</dbReference>
<dbReference type="GO" id="GO:0042351">
    <property type="term" value="P:'de novo' GDP-L-fucose biosynthetic process"/>
    <property type="evidence" value="ECO:0007669"/>
    <property type="project" value="TreeGrafter"/>
</dbReference>
<evidence type="ECO:0000259" key="5">
    <source>
        <dbReference type="Pfam" id="PF16363"/>
    </source>
</evidence>
<evidence type="ECO:0000256" key="4">
    <source>
        <dbReference type="ARBA" id="ARBA00023239"/>
    </source>
</evidence>
<reference evidence="7" key="1">
    <citation type="submission" date="2016-10" db="EMBL/GenBank/DDBJ databases">
        <authorList>
            <person name="Varghese N."/>
            <person name="Submissions S."/>
        </authorList>
    </citation>
    <scope>NUCLEOTIDE SEQUENCE [LARGE SCALE GENOMIC DNA]</scope>
    <source>
        <strain evidence="7">DSM 22002</strain>
    </source>
</reference>
<dbReference type="Proteomes" id="UP000198822">
    <property type="component" value="Chromosome I"/>
</dbReference>
<accession>A0A1G8BQZ4</accession>
<dbReference type="PANTHER" id="PTHR43715:SF1">
    <property type="entry name" value="GDP-MANNOSE 4,6 DEHYDRATASE"/>
    <property type="match status" value="1"/>
</dbReference>
<comment type="similarity">
    <text evidence="2">Belongs to the NAD(P)-dependent epimerase/dehydratase family. GDP-mannose 4,6-dehydratase subfamily.</text>
</comment>
<evidence type="ECO:0000256" key="2">
    <source>
        <dbReference type="ARBA" id="ARBA00009263"/>
    </source>
</evidence>
<evidence type="ECO:0000313" key="7">
    <source>
        <dbReference type="Proteomes" id="UP000198822"/>
    </source>
</evidence>
<dbReference type="Pfam" id="PF16363">
    <property type="entry name" value="GDP_Man_Dehyd"/>
    <property type="match status" value="1"/>
</dbReference>
<dbReference type="RefSeq" id="WP_092503049.1">
    <property type="nucleotide sequence ID" value="NZ_LT629695.1"/>
</dbReference>
<dbReference type="AlphaFoldDB" id="A0A1G8BQZ4"/>
<comment type="cofactor">
    <cofactor evidence="1">
        <name>NADP(+)</name>
        <dbReference type="ChEBI" id="CHEBI:58349"/>
    </cofactor>
</comment>
<keyword evidence="4" id="KW-0456">Lyase</keyword>
<dbReference type="InterPro" id="IPR016040">
    <property type="entry name" value="NAD(P)-bd_dom"/>
</dbReference>
<organism evidence="6 7">
    <name type="scientific">Agrococcus jejuensis</name>
    <dbReference type="NCBI Taxonomy" id="399736"/>
    <lineage>
        <taxon>Bacteria</taxon>
        <taxon>Bacillati</taxon>
        <taxon>Actinomycetota</taxon>
        <taxon>Actinomycetes</taxon>
        <taxon>Micrococcales</taxon>
        <taxon>Microbacteriaceae</taxon>
        <taxon>Agrococcus</taxon>
    </lineage>
</organism>
<dbReference type="OrthoDB" id="9779041at2"/>
<evidence type="ECO:0000256" key="3">
    <source>
        <dbReference type="ARBA" id="ARBA00011989"/>
    </source>
</evidence>
<dbReference type="EC" id="4.2.1.47" evidence="3"/>